<evidence type="ECO:0008006" key="5">
    <source>
        <dbReference type="Google" id="ProtNLM"/>
    </source>
</evidence>
<gene>
    <name evidence="3" type="ORF">GCM10007276_30040</name>
</gene>
<dbReference type="RefSeq" id="WP_188410621.1">
    <property type="nucleotide sequence ID" value="NZ_BMCP01000004.1"/>
</dbReference>
<feature type="region of interest" description="Disordered" evidence="1">
    <location>
        <begin position="114"/>
        <end position="135"/>
    </location>
</feature>
<feature type="signal peptide" evidence="2">
    <location>
        <begin position="1"/>
        <end position="40"/>
    </location>
</feature>
<evidence type="ECO:0000256" key="2">
    <source>
        <dbReference type="SAM" id="SignalP"/>
    </source>
</evidence>
<evidence type="ECO:0000313" key="4">
    <source>
        <dbReference type="Proteomes" id="UP000602745"/>
    </source>
</evidence>
<proteinExistence type="predicted"/>
<protein>
    <recommendedName>
        <fullName evidence="5">DUF2946 domain-containing protein</fullName>
    </recommendedName>
</protein>
<feature type="chain" id="PRO_5035188419" description="DUF2946 domain-containing protein" evidence="2">
    <location>
        <begin position="41"/>
        <end position="135"/>
    </location>
</feature>
<organism evidence="3 4">
    <name type="scientific">Agaricicola taiwanensis</name>
    <dbReference type="NCBI Taxonomy" id="591372"/>
    <lineage>
        <taxon>Bacteria</taxon>
        <taxon>Pseudomonadati</taxon>
        <taxon>Pseudomonadota</taxon>
        <taxon>Alphaproteobacteria</taxon>
        <taxon>Rhodobacterales</taxon>
        <taxon>Paracoccaceae</taxon>
        <taxon>Agaricicola</taxon>
    </lineage>
</organism>
<dbReference type="AlphaFoldDB" id="A0A8J2YLH3"/>
<keyword evidence="4" id="KW-1185">Reference proteome</keyword>
<name>A0A8J2YLH3_9RHOB</name>
<accession>A0A8J2YLH3</accession>
<dbReference type="EMBL" id="BMCP01000004">
    <property type="protein sequence ID" value="GGE51018.1"/>
    <property type="molecule type" value="Genomic_DNA"/>
</dbReference>
<sequence length="135" mass="13400">MKRMRQLMGRRMKAGALGVVLAYALLFQSLLGAVAQGAMAAPGQADAFAVLCSSHGIASAPQGDGDPAAPSVDCPCATLCRLGAMAGPVVPASAAQLDAPLLAELPAPPVASSVFSPPQFDPGSGHARAPPVLSV</sequence>
<comment type="caution">
    <text evidence="3">The sequence shown here is derived from an EMBL/GenBank/DDBJ whole genome shotgun (WGS) entry which is preliminary data.</text>
</comment>
<keyword evidence="2" id="KW-0732">Signal</keyword>
<evidence type="ECO:0000313" key="3">
    <source>
        <dbReference type="EMBL" id="GGE51018.1"/>
    </source>
</evidence>
<dbReference type="Proteomes" id="UP000602745">
    <property type="component" value="Unassembled WGS sequence"/>
</dbReference>
<reference evidence="3" key="2">
    <citation type="submission" date="2020-09" db="EMBL/GenBank/DDBJ databases">
        <authorList>
            <person name="Sun Q."/>
            <person name="Sedlacek I."/>
        </authorList>
    </citation>
    <scope>NUCLEOTIDE SEQUENCE</scope>
    <source>
        <strain evidence="3">CCM 7684</strain>
    </source>
</reference>
<evidence type="ECO:0000256" key="1">
    <source>
        <dbReference type="SAM" id="MobiDB-lite"/>
    </source>
</evidence>
<reference evidence="3" key="1">
    <citation type="journal article" date="2014" name="Int. J. Syst. Evol. Microbiol.">
        <title>Complete genome sequence of Corynebacterium casei LMG S-19264T (=DSM 44701T), isolated from a smear-ripened cheese.</title>
        <authorList>
            <consortium name="US DOE Joint Genome Institute (JGI-PGF)"/>
            <person name="Walter F."/>
            <person name="Albersmeier A."/>
            <person name="Kalinowski J."/>
            <person name="Ruckert C."/>
        </authorList>
    </citation>
    <scope>NUCLEOTIDE SEQUENCE</scope>
    <source>
        <strain evidence="3">CCM 7684</strain>
    </source>
</reference>